<evidence type="ECO:0000313" key="3">
    <source>
        <dbReference type="Proteomes" id="UP000815677"/>
    </source>
</evidence>
<protein>
    <submittedName>
        <fullName evidence="2">Uncharacterized protein</fullName>
    </submittedName>
</protein>
<feature type="compositionally biased region" description="Low complexity" evidence="1">
    <location>
        <begin position="46"/>
        <end position="58"/>
    </location>
</feature>
<organism evidence="2 3">
    <name type="scientific">Mycena chlorophos</name>
    <name type="common">Agaric fungus</name>
    <name type="synonym">Agaricus chlorophos</name>
    <dbReference type="NCBI Taxonomy" id="658473"/>
    <lineage>
        <taxon>Eukaryota</taxon>
        <taxon>Fungi</taxon>
        <taxon>Dikarya</taxon>
        <taxon>Basidiomycota</taxon>
        <taxon>Agaricomycotina</taxon>
        <taxon>Agaricomycetes</taxon>
        <taxon>Agaricomycetidae</taxon>
        <taxon>Agaricales</taxon>
        <taxon>Marasmiineae</taxon>
        <taxon>Mycenaceae</taxon>
        <taxon>Mycena</taxon>
    </lineage>
</organism>
<keyword evidence="3" id="KW-1185">Reference proteome</keyword>
<feature type="compositionally biased region" description="Basic residues" evidence="1">
    <location>
        <begin position="32"/>
        <end position="45"/>
    </location>
</feature>
<dbReference type="Proteomes" id="UP000815677">
    <property type="component" value="Unassembled WGS sequence"/>
</dbReference>
<feature type="region of interest" description="Disordered" evidence="1">
    <location>
        <begin position="106"/>
        <end position="137"/>
    </location>
</feature>
<proteinExistence type="predicted"/>
<accession>A0ABQ0L7Y8</accession>
<evidence type="ECO:0000256" key="1">
    <source>
        <dbReference type="SAM" id="MobiDB-lite"/>
    </source>
</evidence>
<feature type="compositionally biased region" description="Polar residues" evidence="1">
    <location>
        <begin position="127"/>
        <end position="137"/>
    </location>
</feature>
<sequence>MPKATAAKRATRWKSTNQPDSPPSIPRPFRATNRKRPRAARRSSARRTAAPTQRQTANGVSNGPPAAEKLTARREALLQRIRARLEGASTQVETDTGAADTTGLAFSTTRDATDPGVSSPLSKPLRETTSPRPFPSLASNQSIFCAEFSDSESEESAQHNATCVPERLKEELRSAVAERRAFDAQALSKVEFPPSQRMAHTAIMQQGQLARKARHAIEKLVWKVPREIRTKLQDHKKRIAEQENRVTLMHQERCAAHSLEATLYWLVQDFKRMHRQHTLRWVASCARARAVGVEWRLAPHLEPTASYDVVVEAAIRGQLAIGLVRGTADVDKTRALRAETREEELLTQLWATYLADAQELELREMAT</sequence>
<reference evidence="2" key="1">
    <citation type="submission" date="2014-09" db="EMBL/GenBank/DDBJ databases">
        <title>Genome sequence of the luminous mushroom Mycena chlorophos for searching fungal bioluminescence genes.</title>
        <authorList>
            <person name="Tanaka Y."/>
            <person name="Kasuga D."/>
            <person name="Oba Y."/>
            <person name="Hase S."/>
            <person name="Sato K."/>
            <person name="Oba Y."/>
            <person name="Sakakibara Y."/>
        </authorList>
    </citation>
    <scope>NUCLEOTIDE SEQUENCE</scope>
</reference>
<evidence type="ECO:0000313" key="2">
    <source>
        <dbReference type="EMBL" id="GAT47252.1"/>
    </source>
</evidence>
<gene>
    <name evidence="2" type="ORF">MCHLO_04717</name>
</gene>
<feature type="region of interest" description="Disordered" evidence="1">
    <location>
        <begin position="1"/>
        <end position="69"/>
    </location>
</feature>
<name>A0ABQ0L7Y8_MYCCL</name>
<dbReference type="EMBL" id="DF843275">
    <property type="protein sequence ID" value="GAT47252.1"/>
    <property type="molecule type" value="Genomic_DNA"/>
</dbReference>